<evidence type="ECO:0000313" key="5">
    <source>
        <dbReference type="EMBL" id="OWK01605.1"/>
    </source>
</evidence>
<evidence type="ECO:0000313" key="6">
    <source>
        <dbReference type="Proteomes" id="UP000242450"/>
    </source>
</evidence>
<feature type="domain" description="Tyrosine specific protein phosphatases" evidence="4">
    <location>
        <begin position="1"/>
        <end position="35"/>
    </location>
</feature>
<protein>
    <recommendedName>
        <fullName evidence="1">protein-tyrosine-phosphatase</fullName>
        <ecNumber evidence="1">3.1.3.48</ecNumber>
    </recommendedName>
</protein>
<dbReference type="SUPFAM" id="SSF52799">
    <property type="entry name" value="(Phosphotyrosine protein) phosphatases II"/>
    <property type="match status" value="2"/>
</dbReference>
<keyword evidence="2" id="KW-0904">Protein phosphatase</keyword>
<dbReference type="GO" id="GO:0004725">
    <property type="term" value="F:protein tyrosine phosphatase activity"/>
    <property type="evidence" value="ECO:0007669"/>
    <property type="project" value="UniProtKB-EC"/>
</dbReference>
<dbReference type="EMBL" id="MKHE01000027">
    <property type="protein sequence ID" value="OWK01605.1"/>
    <property type="molecule type" value="Genomic_DNA"/>
</dbReference>
<evidence type="ECO:0000259" key="3">
    <source>
        <dbReference type="PROSITE" id="PS50055"/>
    </source>
</evidence>
<dbReference type="Proteomes" id="UP000242450">
    <property type="component" value="Chromosome 27"/>
</dbReference>
<dbReference type="InterPro" id="IPR029021">
    <property type="entry name" value="Prot-tyrosine_phosphatase-like"/>
</dbReference>
<dbReference type="InterPro" id="IPR016130">
    <property type="entry name" value="Tyr_Pase_AS"/>
</dbReference>
<reference evidence="5 6" key="1">
    <citation type="journal article" date="2018" name="Mol. Genet. Genomics">
        <title>The red deer Cervus elaphus genome CerEla1.0: sequencing, annotating, genes, and chromosomes.</title>
        <authorList>
            <person name="Bana N.A."/>
            <person name="Nyiri A."/>
            <person name="Nagy J."/>
            <person name="Frank K."/>
            <person name="Nagy T."/>
            <person name="Steger V."/>
            <person name="Schiller M."/>
            <person name="Lakatos P."/>
            <person name="Sugar L."/>
            <person name="Horn P."/>
            <person name="Barta E."/>
            <person name="Orosz L."/>
        </authorList>
    </citation>
    <scope>NUCLEOTIDE SEQUENCE [LARGE SCALE GENOMIC DNA]</scope>
    <source>
        <strain evidence="5">Hungarian</strain>
    </source>
</reference>
<dbReference type="InterPro" id="IPR000387">
    <property type="entry name" value="Tyr_Pase_dom"/>
</dbReference>
<dbReference type="PANTHER" id="PTHR19134:SF449">
    <property type="entry name" value="TYROSINE-PROTEIN PHOSPHATASE 1"/>
    <property type="match status" value="1"/>
</dbReference>
<feature type="domain" description="Tyrosine specific protein phosphatases" evidence="4">
    <location>
        <begin position="291"/>
        <end position="361"/>
    </location>
</feature>
<proteinExistence type="predicted"/>
<dbReference type="InterPro" id="IPR050348">
    <property type="entry name" value="Protein-Tyr_Phosphatase"/>
</dbReference>
<organism evidence="5 6">
    <name type="scientific">Cervus elaphus hippelaphus</name>
    <name type="common">European red deer</name>
    <dbReference type="NCBI Taxonomy" id="46360"/>
    <lineage>
        <taxon>Eukaryota</taxon>
        <taxon>Metazoa</taxon>
        <taxon>Chordata</taxon>
        <taxon>Craniata</taxon>
        <taxon>Vertebrata</taxon>
        <taxon>Euteleostomi</taxon>
        <taxon>Mammalia</taxon>
        <taxon>Eutheria</taxon>
        <taxon>Laurasiatheria</taxon>
        <taxon>Artiodactyla</taxon>
        <taxon>Ruminantia</taxon>
        <taxon>Pecora</taxon>
        <taxon>Cervidae</taxon>
        <taxon>Cervinae</taxon>
        <taxon>Cervus</taxon>
    </lineage>
</organism>
<dbReference type="InterPro" id="IPR003595">
    <property type="entry name" value="Tyr_Pase_cat"/>
</dbReference>
<sequence length="387" mass="43661">MLDMAEREGVVDIYNCVRELRSRRVNMVQTEEQYVFIHDAILEACLCGDTSVPASQVRSLYYDMNKLDPQTNSSQIKEEFRTLNMVTPTLRVEDCSIALLPRNHEKNRCMDILPPDRCLPFLITIDGESSNYINAALMDVSPPPSARPLPGQDTAGCSSGGGAWVLSLVRFKAVNCVFSESYKQPSAFIVTQHPLPNTVKDFWRLVLDYHCTSVVMLNDVDPAQLCPQYWPENGVHRHGPIQVEFVSADLEEDIISRIFRIYNAARDGYRMVQQFQFLGWPMYRDTPVSKRSFLKLIRQVDKWQEEYNGGEGRTVVHCLNGGGRSGTFCAISIVCEMLRHQRTVDVFHAVKTLRNNKPNMVDLLVGPCPSVIPLGVGVRGPFLVSSV</sequence>
<dbReference type="PROSITE" id="PS50056">
    <property type="entry name" value="TYR_PHOSPHATASE_2"/>
    <property type="match status" value="2"/>
</dbReference>
<dbReference type="PROSITE" id="PS50055">
    <property type="entry name" value="TYR_PHOSPHATASE_PTP"/>
    <property type="match status" value="2"/>
</dbReference>
<dbReference type="PROSITE" id="PS00383">
    <property type="entry name" value="TYR_PHOSPHATASE_1"/>
    <property type="match status" value="1"/>
</dbReference>
<dbReference type="InterPro" id="IPR000242">
    <property type="entry name" value="PTP_cat"/>
</dbReference>
<dbReference type="PANTHER" id="PTHR19134">
    <property type="entry name" value="RECEPTOR-TYPE TYROSINE-PROTEIN PHOSPHATASE"/>
    <property type="match status" value="1"/>
</dbReference>
<dbReference type="FunFam" id="3.90.190.10:FF:000268">
    <property type="entry name" value="Si:ch1073-391i24.1"/>
    <property type="match status" value="1"/>
</dbReference>
<dbReference type="Pfam" id="PF00102">
    <property type="entry name" value="Y_phosphatase"/>
    <property type="match status" value="2"/>
</dbReference>
<dbReference type="EC" id="3.1.3.48" evidence="1"/>
<gene>
    <name evidence="5" type="ORF">Celaphus_00017710</name>
</gene>
<dbReference type="SMART" id="SM00194">
    <property type="entry name" value="PTPc"/>
    <property type="match status" value="1"/>
</dbReference>
<dbReference type="FunFam" id="3.90.190.10:FF:000003">
    <property type="entry name" value="receptor-type tyrosine-protein phosphatase kappa isoform X1"/>
    <property type="match status" value="1"/>
</dbReference>
<feature type="domain" description="Tyrosine-protein phosphatase" evidence="3">
    <location>
        <begin position="76"/>
        <end position="362"/>
    </location>
</feature>
<accession>A0A212C6M0</accession>
<dbReference type="OrthoDB" id="10253954at2759"/>
<name>A0A212C6M0_CEREH</name>
<dbReference type="PRINTS" id="PR00700">
    <property type="entry name" value="PRTYPHPHTASE"/>
</dbReference>
<evidence type="ECO:0000259" key="4">
    <source>
        <dbReference type="PROSITE" id="PS50056"/>
    </source>
</evidence>
<keyword evidence="2" id="KW-0378">Hydrolase</keyword>
<comment type="caution">
    <text evidence="5">The sequence shown here is derived from an EMBL/GenBank/DDBJ whole genome shotgun (WGS) entry which is preliminary data.</text>
</comment>
<dbReference type="Gene3D" id="3.90.190.10">
    <property type="entry name" value="Protein tyrosine phosphatase superfamily"/>
    <property type="match status" value="2"/>
</dbReference>
<keyword evidence="6" id="KW-1185">Reference proteome</keyword>
<evidence type="ECO:0000256" key="2">
    <source>
        <dbReference type="ARBA" id="ARBA00022912"/>
    </source>
</evidence>
<feature type="domain" description="Tyrosine-protein phosphatase" evidence="3">
    <location>
        <begin position="1"/>
        <end position="44"/>
    </location>
</feature>
<dbReference type="AlphaFoldDB" id="A0A212C6M0"/>
<dbReference type="SMART" id="SM00404">
    <property type="entry name" value="PTPc_motif"/>
    <property type="match status" value="1"/>
</dbReference>
<evidence type="ECO:0000256" key="1">
    <source>
        <dbReference type="ARBA" id="ARBA00013064"/>
    </source>
</evidence>